<dbReference type="AlphaFoldDB" id="A0A967B3J5"/>
<dbReference type="Gene3D" id="1.10.238.160">
    <property type="match status" value="1"/>
</dbReference>
<evidence type="ECO:0000313" key="1">
    <source>
        <dbReference type="EMBL" id="NHO53082.1"/>
    </source>
</evidence>
<dbReference type="SUPFAM" id="SSF46955">
    <property type="entry name" value="Putative DNA-binding domain"/>
    <property type="match status" value="1"/>
</dbReference>
<dbReference type="InterPro" id="IPR009061">
    <property type="entry name" value="DNA-bd_dom_put_sf"/>
</dbReference>
<dbReference type="EMBL" id="WOTH01000005">
    <property type="protein sequence ID" value="NHO53082.1"/>
    <property type="molecule type" value="Genomic_DNA"/>
</dbReference>
<dbReference type="PANTHER" id="PTHR36154">
    <property type="entry name" value="DNA-BINDING TRANSCRIPTIONAL ACTIVATOR ALPA"/>
    <property type="match status" value="1"/>
</dbReference>
<evidence type="ECO:0000313" key="2">
    <source>
        <dbReference type="Proteomes" id="UP000597459"/>
    </source>
</evidence>
<dbReference type="PANTHER" id="PTHR36154:SF1">
    <property type="entry name" value="DNA-BINDING TRANSCRIPTIONAL ACTIVATOR ALPA"/>
    <property type="match status" value="1"/>
</dbReference>
<sequence length="66" mass="7871">MLTRREVESRIGLSRSSIYQRLKDGSFPQPVRYGSRTVRWKESQIAAWLKEQEDKYLRKNCNLVDP</sequence>
<gene>
    <name evidence="1" type="ORF">GOB87_03780</name>
</gene>
<name>A0A967B3J5_9PROT</name>
<keyword evidence="2" id="KW-1185">Reference proteome</keyword>
<reference evidence="1" key="1">
    <citation type="submission" date="2019-11" db="EMBL/GenBank/DDBJ databases">
        <title>Description of new Acetobacter species.</title>
        <authorList>
            <person name="Cleenwerck I."/>
            <person name="Sombolestani A.S."/>
        </authorList>
    </citation>
    <scope>NUCLEOTIDE SEQUENCE</scope>
    <source>
        <strain evidence="1">LMG 1626</strain>
    </source>
</reference>
<dbReference type="InterPro" id="IPR010260">
    <property type="entry name" value="AlpA"/>
</dbReference>
<proteinExistence type="predicted"/>
<dbReference type="InterPro" id="IPR052931">
    <property type="entry name" value="Prophage_regulatory_activator"/>
</dbReference>
<protein>
    <submittedName>
        <fullName evidence="1">AlpA family phage regulatory protein</fullName>
    </submittedName>
</protein>
<dbReference type="Proteomes" id="UP000597459">
    <property type="component" value="Unassembled WGS sequence"/>
</dbReference>
<accession>A0A967B3J5</accession>
<comment type="caution">
    <text evidence="1">The sequence shown here is derived from an EMBL/GenBank/DDBJ whole genome shotgun (WGS) entry which is preliminary data.</text>
</comment>
<organism evidence="1 2">
    <name type="scientific">Acetobacter estunensis</name>
    <dbReference type="NCBI Taxonomy" id="104097"/>
    <lineage>
        <taxon>Bacteria</taxon>
        <taxon>Pseudomonadati</taxon>
        <taxon>Pseudomonadota</taxon>
        <taxon>Alphaproteobacteria</taxon>
        <taxon>Acetobacterales</taxon>
        <taxon>Acetobacteraceae</taxon>
        <taxon>Acetobacter</taxon>
    </lineage>
</organism>
<dbReference type="Pfam" id="PF05930">
    <property type="entry name" value="Phage_AlpA"/>
    <property type="match status" value="1"/>
</dbReference>